<dbReference type="GO" id="GO:0010420">
    <property type="term" value="F:polyprenyldihydroxybenzoate methyltransferase activity"/>
    <property type="evidence" value="ECO:0007669"/>
    <property type="project" value="TreeGrafter"/>
</dbReference>
<dbReference type="AlphaFoldDB" id="A0A131Y9M7"/>
<feature type="domain" description="Methyltransferase type 11" evidence="1">
    <location>
        <begin position="50"/>
        <end position="151"/>
    </location>
</feature>
<keyword evidence="2" id="KW-0808">Transferase</keyword>
<dbReference type="Gene3D" id="3.40.50.150">
    <property type="entry name" value="Vaccinia Virus protein VP39"/>
    <property type="match status" value="1"/>
</dbReference>
<keyword evidence="2" id="KW-0489">Methyltransferase</keyword>
<evidence type="ECO:0000313" key="2">
    <source>
        <dbReference type="EMBL" id="JAP75185.1"/>
    </source>
</evidence>
<dbReference type="InterPro" id="IPR029063">
    <property type="entry name" value="SAM-dependent_MTases_sf"/>
</dbReference>
<dbReference type="InterPro" id="IPR013216">
    <property type="entry name" value="Methyltransf_11"/>
</dbReference>
<protein>
    <submittedName>
        <fullName evidence="2">Putative juvenile hormone acid methyltransferase</fullName>
    </submittedName>
</protein>
<evidence type="ECO:0000259" key="1">
    <source>
        <dbReference type="Pfam" id="PF08241"/>
    </source>
</evidence>
<reference evidence="2" key="1">
    <citation type="submission" date="2016-02" db="EMBL/GenBank/DDBJ databases">
        <title>RNAseq analyses of the midgut from blood- or serum-fed Ixodes ricinus ticks.</title>
        <authorList>
            <person name="Perner J."/>
            <person name="Provaznik J."/>
            <person name="Schrenkova J."/>
            <person name="Urbanova V."/>
            <person name="Ribeiro J.M."/>
            <person name="Kopacek P."/>
        </authorList>
    </citation>
    <scope>NUCLEOTIDE SEQUENCE</scope>
    <source>
        <tissue evidence="2">Gut</tissue>
    </source>
</reference>
<accession>A0A131Y9M7</accession>
<sequence length="287" mass="32836">MFSKHETTSSTLSPGEYVVTNEMQREKNIHALELLEGSFGSEDTLDHQFLDVGCGTGDFTRDCLLPRCPPCRRIVAADVSEDMVQYARDHYAHPKICYDVLDIASEDVSDFIERHGEFDRVYSFFCFHWMRNQEQVLKNVARLMKPGGGCLLFFNASSPTMRFRKIMTTMERWQKYREICASCLPPTVDLEDKESLIAYIKGLLMSAGLTPTTCEILRVERTYSSLEHLIRSQMALNRLTTIVTEEERPLLLRDVTEQAAKWWAEMEAGGSPLDGQAFLVHAFKPRS</sequence>
<dbReference type="EMBL" id="GEFM01000611">
    <property type="protein sequence ID" value="JAP75185.1"/>
    <property type="molecule type" value="mRNA"/>
</dbReference>
<dbReference type="Pfam" id="PF08241">
    <property type="entry name" value="Methyltransf_11"/>
    <property type="match status" value="1"/>
</dbReference>
<dbReference type="SUPFAM" id="SSF53335">
    <property type="entry name" value="S-adenosyl-L-methionine-dependent methyltransferases"/>
    <property type="match status" value="1"/>
</dbReference>
<proteinExistence type="evidence at transcript level"/>
<dbReference type="CDD" id="cd02440">
    <property type="entry name" value="AdoMet_MTases"/>
    <property type="match status" value="1"/>
</dbReference>
<dbReference type="PANTHER" id="PTHR43464:SF23">
    <property type="entry name" value="JUVENILE HORMONE ACID O-METHYLTRANSFERASE"/>
    <property type="match status" value="1"/>
</dbReference>
<dbReference type="PANTHER" id="PTHR43464">
    <property type="entry name" value="METHYLTRANSFERASE"/>
    <property type="match status" value="1"/>
</dbReference>
<organism evidence="2">
    <name type="scientific">Ixodes ricinus</name>
    <name type="common">Common tick</name>
    <name type="synonym">Acarus ricinus</name>
    <dbReference type="NCBI Taxonomy" id="34613"/>
    <lineage>
        <taxon>Eukaryota</taxon>
        <taxon>Metazoa</taxon>
        <taxon>Ecdysozoa</taxon>
        <taxon>Arthropoda</taxon>
        <taxon>Chelicerata</taxon>
        <taxon>Arachnida</taxon>
        <taxon>Acari</taxon>
        <taxon>Parasitiformes</taxon>
        <taxon>Ixodida</taxon>
        <taxon>Ixodoidea</taxon>
        <taxon>Ixodidae</taxon>
        <taxon>Ixodinae</taxon>
        <taxon>Ixodes</taxon>
    </lineage>
</organism>
<name>A0A131Y9M7_IXORI</name>
<dbReference type="GO" id="GO:0032259">
    <property type="term" value="P:methylation"/>
    <property type="evidence" value="ECO:0007669"/>
    <property type="project" value="UniProtKB-KW"/>
</dbReference>